<feature type="domain" description="Strictosidine synthase conserved region" evidence="10">
    <location>
        <begin position="487"/>
        <end position="572"/>
    </location>
</feature>
<evidence type="ECO:0000256" key="3">
    <source>
        <dbReference type="ARBA" id="ARBA00022475"/>
    </source>
</evidence>
<dbReference type="SUPFAM" id="SSF63829">
    <property type="entry name" value="Calcium-dependent phosphotriesterase"/>
    <property type="match status" value="1"/>
</dbReference>
<dbReference type="PANTHER" id="PTHR32196:SF71">
    <property type="entry name" value="AUTOINDUCER 2 IMPORT SYSTEM PERMEASE PROTEIN LSRD"/>
    <property type="match status" value="1"/>
</dbReference>
<feature type="transmembrane region" description="Helical" evidence="9">
    <location>
        <begin position="295"/>
        <end position="315"/>
    </location>
</feature>
<feature type="transmembrane region" description="Helical" evidence="9">
    <location>
        <begin position="76"/>
        <end position="109"/>
    </location>
</feature>
<dbReference type="InterPro" id="IPR011042">
    <property type="entry name" value="6-blade_b-propeller_TolB-like"/>
</dbReference>
<dbReference type="InterPro" id="IPR001851">
    <property type="entry name" value="ABC_transp_permease"/>
</dbReference>
<dbReference type="Proteomes" id="UP001229651">
    <property type="component" value="Unassembled WGS sequence"/>
</dbReference>
<name>A0ABU0F660_9PSEU</name>
<evidence type="ECO:0000256" key="6">
    <source>
        <dbReference type="ARBA" id="ARBA00022989"/>
    </source>
</evidence>
<keyword evidence="3" id="KW-1003">Cell membrane</keyword>
<protein>
    <recommendedName>
        <fullName evidence="8">Autoinducer 2 import system permease protein LsrD</fullName>
    </recommendedName>
</protein>
<dbReference type="PANTHER" id="PTHR32196">
    <property type="entry name" value="ABC TRANSPORTER PERMEASE PROTEIN YPHD-RELATED-RELATED"/>
    <property type="match status" value="1"/>
</dbReference>
<evidence type="ECO:0000256" key="1">
    <source>
        <dbReference type="ARBA" id="ARBA00004651"/>
    </source>
</evidence>
<evidence type="ECO:0000256" key="9">
    <source>
        <dbReference type="SAM" id="Phobius"/>
    </source>
</evidence>
<comment type="subcellular location">
    <subcellularLocation>
        <location evidence="1">Cell membrane</location>
        <topology evidence="1">Multi-pass membrane protein</topology>
    </subcellularLocation>
</comment>
<dbReference type="Pfam" id="PF03088">
    <property type="entry name" value="Str_synth"/>
    <property type="match status" value="1"/>
</dbReference>
<accession>A0ABU0F660</accession>
<evidence type="ECO:0000313" key="12">
    <source>
        <dbReference type="Proteomes" id="UP001229651"/>
    </source>
</evidence>
<feature type="transmembrane region" description="Helical" evidence="9">
    <location>
        <begin position="115"/>
        <end position="140"/>
    </location>
</feature>
<dbReference type="Pfam" id="PF20067">
    <property type="entry name" value="SSL_N"/>
    <property type="match status" value="1"/>
</dbReference>
<feature type="transmembrane region" description="Helical" evidence="9">
    <location>
        <begin position="239"/>
        <end position="260"/>
    </location>
</feature>
<keyword evidence="4" id="KW-0997">Cell inner membrane</keyword>
<dbReference type="CDD" id="cd06579">
    <property type="entry name" value="TM_PBP1_transp_AraH_like"/>
    <property type="match status" value="1"/>
</dbReference>
<feature type="transmembrane region" description="Helical" evidence="9">
    <location>
        <begin position="44"/>
        <end position="69"/>
    </location>
</feature>
<comment type="caution">
    <text evidence="11">The sequence shown here is derived from an EMBL/GenBank/DDBJ whole genome shotgun (WGS) entry which is preliminary data.</text>
</comment>
<dbReference type="InterPro" id="IPR018119">
    <property type="entry name" value="Strictosidine_synth_cons-reg"/>
</dbReference>
<dbReference type="Pfam" id="PF02653">
    <property type="entry name" value="BPD_transp_2"/>
    <property type="match status" value="1"/>
</dbReference>
<keyword evidence="12" id="KW-1185">Reference proteome</keyword>
<sequence length="721" mass="76999">MKIKSRSGVDAFALTGQGRAARFAPLRTLSDLFGKRWMEGAVPLTLAVVLSIIVWGTTPVGGVDVPLILDEATEKGLLAIGLTVVLVGGGIDLSVGSIVGLASLGAMVASRAWNWPMALVVPATIVAGAALGAVNGFLIARLKMRPFITTLVTLVAFGGAAAALQSSYSFELGMPKDDLVWDFLGEGTVAGIPTGWFIFLVVLVVVHVGLTRSRWGWWVMAVGSDRRSARRNGIPVDRVTFCVYLLSGALAGTAGLLTAARLGRTDADVGQGWELVALTAVVLGGVSLKGGRGSVLRATVGILVVGVILQATVALGLEGSYYTAILAAVLLLFAILDLKWGKYRERTAEKLKIDPGRITLGPLVDVTEPGTVWTINNRLTDAPTIGLGKIEGAEDCAVDPAGNLYCGDRRGWIWRFSGPDHAEGEIFARTGGLPLGHAWDREGRLVVAVGGMGVYRIHPDGEPELVANKVRRSRLSLLDDSGLRAVDDLDVAPDGSLYVSDFSARYNAAEYMVELVESRPNGRVVRVDPDGGTEVVASNLVFPNGMCTAHDGQSVLIASTTLCRVDRLWIAGPKQGQLEPVLENLPGHPDNINRASDGNYWMAFVSMRTPMSDLLVKYPAFRRRMTQEVPLDSWVVPQLNVSCVLKFDERGQVLKVLWDSTLANYPMVTSINERDGRLYLCGVNNNRVGRLTLDPEDVGPIDPAAVPGTAGAGRPLAEVER</sequence>
<organism evidence="11 12">
    <name type="scientific">Amycolatopsis thermophila</name>
    <dbReference type="NCBI Taxonomy" id="206084"/>
    <lineage>
        <taxon>Bacteria</taxon>
        <taxon>Bacillati</taxon>
        <taxon>Actinomycetota</taxon>
        <taxon>Actinomycetes</taxon>
        <taxon>Pseudonocardiales</taxon>
        <taxon>Pseudonocardiaceae</taxon>
        <taxon>Amycolatopsis</taxon>
    </lineage>
</organism>
<proteinExistence type="predicted"/>
<evidence type="ECO:0000256" key="7">
    <source>
        <dbReference type="ARBA" id="ARBA00023136"/>
    </source>
</evidence>
<evidence type="ECO:0000313" key="11">
    <source>
        <dbReference type="EMBL" id="MDQ0382525.1"/>
    </source>
</evidence>
<keyword evidence="2" id="KW-0813">Transport</keyword>
<gene>
    <name evidence="11" type="ORF">FB470_006519</name>
</gene>
<feature type="transmembrane region" description="Helical" evidence="9">
    <location>
        <begin position="321"/>
        <end position="340"/>
    </location>
</feature>
<keyword evidence="5 9" id="KW-0812">Transmembrane</keyword>
<feature type="transmembrane region" description="Helical" evidence="9">
    <location>
        <begin position="147"/>
        <end position="168"/>
    </location>
</feature>
<keyword evidence="7 9" id="KW-0472">Membrane</keyword>
<dbReference type="RefSeq" id="WP_306997787.1">
    <property type="nucleotide sequence ID" value="NZ_JAUSUT010000001.1"/>
</dbReference>
<feature type="transmembrane region" description="Helical" evidence="9">
    <location>
        <begin position="188"/>
        <end position="210"/>
    </location>
</feature>
<dbReference type="Gene3D" id="2.120.10.30">
    <property type="entry name" value="TolB, C-terminal domain"/>
    <property type="match status" value="1"/>
</dbReference>
<reference evidence="11 12" key="1">
    <citation type="submission" date="2023-07" db="EMBL/GenBank/DDBJ databases">
        <title>Sequencing the genomes of 1000 actinobacteria strains.</title>
        <authorList>
            <person name="Klenk H.-P."/>
        </authorList>
    </citation>
    <scope>NUCLEOTIDE SEQUENCE [LARGE SCALE GENOMIC DNA]</scope>
    <source>
        <strain evidence="11 12">DSM 45805</strain>
    </source>
</reference>
<evidence type="ECO:0000256" key="4">
    <source>
        <dbReference type="ARBA" id="ARBA00022519"/>
    </source>
</evidence>
<evidence type="ECO:0000256" key="2">
    <source>
        <dbReference type="ARBA" id="ARBA00022448"/>
    </source>
</evidence>
<feature type="transmembrane region" description="Helical" evidence="9">
    <location>
        <begin position="272"/>
        <end position="288"/>
    </location>
</feature>
<evidence type="ECO:0000256" key="5">
    <source>
        <dbReference type="ARBA" id="ARBA00022692"/>
    </source>
</evidence>
<evidence type="ECO:0000259" key="10">
    <source>
        <dbReference type="Pfam" id="PF03088"/>
    </source>
</evidence>
<dbReference type="EMBL" id="JAUSUT010000001">
    <property type="protein sequence ID" value="MDQ0382525.1"/>
    <property type="molecule type" value="Genomic_DNA"/>
</dbReference>
<evidence type="ECO:0000256" key="8">
    <source>
        <dbReference type="ARBA" id="ARBA00039381"/>
    </source>
</evidence>
<keyword evidence="6 9" id="KW-1133">Transmembrane helix</keyword>